<protein>
    <submittedName>
        <fullName evidence="2">Uncharacterized protein</fullName>
    </submittedName>
</protein>
<proteinExistence type="predicted"/>
<organism evidence="2 3">
    <name type="scientific">Seinonella peptonophila</name>
    <dbReference type="NCBI Taxonomy" id="112248"/>
    <lineage>
        <taxon>Bacteria</taxon>
        <taxon>Bacillati</taxon>
        <taxon>Bacillota</taxon>
        <taxon>Bacilli</taxon>
        <taxon>Bacillales</taxon>
        <taxon>Thermoactinomycetaceae</taxon>
        <taxon>Seinonella</taxon>
    </lineage>
</organism>
<keyword evidence="1" id="KW-1133">Transmembrane helix</keyword>
<feature type="transmembrane region" description="Helical" evidence="1">
    <location>
        <begin position="26"/>
        <end position="46"/>
    </location>
</feature>
<reference evidence="2 3" key="1">
    <citation type="submission" date="2016-11" db="EMBL/GenBank/DDBJ databases">
        <authorList>
            <person name="Jaros S."/>
            <person name="Januszkiewicz K."/>
            <person name="Wedrychowicz H."/>
        </authorList>
    </citation>
    <scope>NUCLEOTIDE SEQUENCE [LARGE SCALE GENOMIC DNA]</scope>
    <source>
        <strain evidence="2 3">DSM 44666</strain>
    </source>
</reference>
<evidence type="ECO:0000313" key="3">
    <source>
        <dbReference type="Proteomes" id="UP000184476"/>
    </source>
</evidence>
<gene>
    <name evidence="2" type="ORF">SAMN05444392_10521</name>
</gene>
<accession>A0A1M4XIB0</accession>
<dbReference type="RefSeq" id="WP_073154649.1">
    <property type="nucleotide sequence ID" value="NZ_FQVL01000005.1"/>
</dbReference>
<evidence type="ECO:0000256" key="1">
    <source>
        <dbReference type="SAM" id="Phobius"/>
    </source>
</evidence>
<name>A0A1M4XIB0_9BACL</name>
<keyword evidence="3" id="KW-1185">Reference proteome</keyword>
<dbReference type="EMBL" id="FQVL01000005">
    <property type="protein sequence ID" value="SHE93294.1"/>
    <property type="molecule type" value="Genomic_DNA"/>
</dbReference>
<dbReference type="AlphaFoldDB" id="A0A1M4XIB0"/>
<keyword evidence="1" id="KW-0812">Transmembrane</keyword>
<evidence type="ECO:0000313" key="2">
    <source>
        <dbReference type="EMBL" id="SHE93294.1"/>
    </source>
</evidence>
<dbReference type="Proteomes" id="UP000184476">
    <property type="component" value="Unassembled WGS sequence"/>
</dbReference>
<keyword evidence="1" id="KW-0472">Membrane</keyword>
<sequence>MFFLLVTANLTLYVSSAQLLFNNSWVAGLSTLVGGVSLSLFSKLGYSKLKKKGKIGKKVCDGLDCFDNCDCVDCDCGGCDC</sequence>
<dbReference type="STRING" id="112248.SAMN05444392_10521"/>